<evidence type="ECO:0000256" key="2">
    <source>
        <dbReference type="ARBA" id="ARBA00022729"/>
    </source>
</evidence>
<dbReference type="InterPro" id="IPR050328">
    <property type="entry name" value="Dev_Immune_Receptor"/>
</dbReference>
<gene>
    <name evidence="7" type="primary">109536977</name>
    <name evidence="6" type="ORF">YQE_05839</name>
</gene>
<dbReference type="PANTHER" id="PTHR24373">
    <property type="entry name" value="SLIT RELATED LEUCINE-RICH REPEAT NEURONAL PROTEIN"/>
    <property type="match status" value="1"/>
</dbReference>
<dbReference type="Pfam" id="PF00560">
    <property type="entry name" value="LRR_1"/>
    <property type="match status" value="1"/>
</dbReference>
<dbReference type="KEGG" id="dpa:109536977"/>
<dbReference type="Pfam" id="PF13855">
    <property type="entry name" value="LRR_8"/>
    <property type="match status" value="3"/>
</dbReference>
<keyword evidence="3" id="KW-0677">Repeat</keyword>
<keyword evidence="2 5" id="KW-0732">Signal</keyword>
<dbReference type="HOGENOM" id="CLU_579050_0_0_1"/>
<dbReference type="PROSITE" id="PS51450">
    <property type="entry name" value="LRR"/>
    <property type="match status" value="3"/>
</dbReference>
<evidence type="ECO:0000256" key="5">
    <source>
        <dbReference type="SAM" id="SignalP"/>
    </source>
</evidence>
<accession>N6TBN4</accession>
<feature type="non-terminal residue" evidence="6">
    <location>
        <position position="1"/>
    </location>
</feature>
<keyword evidence="8" id="KW-1185">Reference proteome</keyword>
<dbReference type="OrthoDB" id="676979at2759"/>
<reference evidence="7" key="2">
    <citation type="submission" date="2024-08" db="UniProtKB">
        <authorList>
            <consortium name="EnsemblMetazoa"/>
        </authorList>
    </citation>
    <scope>IDENTIFICATION</scope>
</reference>
<evidence type="ECO:0008006" key="9">
    <source>
        <dbReference type="Google" id="ProtNLM"/>
    </source>
</evidence>
<sequence>MSQQRKVEKTGLLWALLALVQLTRAQQSPFTNCKYAERGSLTAICTNATVSTFHATIYNFDHLDETLICSGCTLTHLITGTFDIGGNRIQVLDLANSAIETIEAHAFTGLIFMEKLYLSNNSIHHLERGAFHGARKVKKLYMNQALTAPLPPFVFHGLLLLTDLLLQNNSLPLLETQTFEGLPNLRNLDLRFNSLRELNNSLNSLRNLEVLLLSNNQLAKISPTDLHGLSKLLKVDLSHNFISTLNLNLGQPNSLKKLNLSNSHVGSDLIKLGVFHGLYSLEILDLSLNWIVTLPKQVFQELHSLREAILSHNALTEFATGSFSGLPYLRFINVSHNKIKRAFITGKLQLHNLQVLDLSTNNMVDFDLLAFLRQAPLISKVDLRDNMISCPKLRRITTGFKNSSVQAATDPMNCSELDAGEEDELLKEISEELNNVPTSKTGIIALKITMLLVVIVLIGLLVYVQFFILNRR</sequence>
<protein>
    <recommendedName>
        <fullName evidence="9">LRRCT domain-containing protein</fullName>
    </recommendedName>
</protein>
<feature type="transmembrane region" description="Helical" evidence="4">
    <location>
        <begin position="444"/>
        <end position="469"/>
    </location>
</feature>
<organism evidence="6">
    <name type="scientific">Dendroctonus ponderosae</name>
    <name type="common">Mountain pine beetle</name>
    <dbReference type="NCBI Taxonomy" id="77166"/>
    <lineage>
        <taxon>Eukaryota</taxon>
        <taxon>Metazoa</taxon>
        <taxon>Ecdysozoa</taxon>
        <taxon>Arthropoda</taxon>
        <taxon>Hexapoda</taxon>
        <taxon>Insecta</taxon>
        <taxon>Pterygota</taxon>
        <taxon>Neoptera</taxon>
        <taxon>Endopterygota</taxon>
        <taxon>Coleoptera</taxon>
        <taxon>Polyphaga</taxon>
        <taxon>Cucujiformia</taxon>
        <taxon>Curculionidae</taxon>
        <taxon>Scolytinae</taxon>
        <taxon>Dendroctonus</taxon>
    </lineage>
</organism>
<feature type="signal peptide" evidence="5">
    <location>
        <begin position="1"/>
        <end position="25"/>
    </location>
</feature>
<feature type="chain" id="PRO_5010971753" description="LRRCT domain-containing protein" evidence="5">
    <location>
        <begin position="26"/>
        <end position="472"/>
    </location>
</feature>
<dbReference type="AlphaFoldDB" id="N6TBN4"/>
<evidence type="ECO:0000313" key="8">
    <source>
        <dbReference type="Proteomes" id="UP000019118"/>
    </source>
</evidence>
<reference evidence="6 8" key="1">
    <citation type="journal article" date="2013" name="Genome Biol.">
        <title>Draft genome of the mountain pine beetle, Dendroctonus ponderosae Hopkins, a major forest pest.</title>
        <authorList>
            <person name="Keeling C.I."/>
            <person name="Yuen M.M."/>
            <person name="Liao N.Y."/>
            <person name="Docking T.R."/>
            <person name="Chan S.K."/>
            <person name="Taylor G.A."/>
            <person name="Palmquist D.L."/>
            <person name="Jackman S.D."/>
            <person name="Nguyen A."/>
            <person name="Li M."/>
            <person name="Henderson H."/>
            <person name="Janes J.K."/>
            <person name="Zhao Y."/>
            <person name="Pandoh P."/>
            <person name="Moore R."/>
            <person name="Sperling F.A."/>
            <person name="Huber D.P."/>
            <person name="Birol I."/>
            <person name="Jones S.J."/>
            <person name="Bohlmann J."/>
        </authorList>
    </citation>
    <scope>NUCLEOTIDE SEQUENCE</scope>
</reference>
<keyword evidence="4" id="KW-0812">Transmembrane</keyword>
<dbReference type="InterPro" id="IPR032675">
    <property type="entry name" value="LRR_dom_sf"/>
</dbReference>
<keyword evidence="4" id="KW-1133">Transmembrane helix</keyword>
<evidence type="ECO:0000256" key="3">
    <source>
        <dbReference type="ARBA" id="ARBA00022737"/>
    </source>
</evidence>
<dbReference type="Proteomes" id="UP000019118">
    <property type="component" value="Unassembled WGS sequence"/>
</dbReference>
<evidence type="ECO:0000256" key="4">
    <source>
        <dbReference type="SAM" id="Phobius"/>
    </source>
</evidence>
<name>N6TBN4_DENPD</name>
<dbReference type="Gene3D" id="3.80.10.10">
    <property type="entry name" value="Ribonuclease Inhibitor"/>
    <property type="match status" value="2"/>
</dbReference>
<dbReference type="SUPFAM" id="SSF52058">
    <property type="entry name" value="L domain-like"/>
    <property type="match status" value="1"/>
</dbReference>
<dbReference type="EnsemblMetazoa" id="XM_019903478.1">
    <property type="protein sequence ID" value="XP_019759037.1"/>
    <property type="gene ID" value="LOC109536977"/>
</dbReference>
<dbReference type="InterPro" id="IPR003591">
    <property type="entry name" value="Leu-rich_rpt_typical-subtyp"/>
</dbReference>
<dbReference type="GO" id="GO:0031012">
    <property type="term" value="C:extracellular matrix"/>
    <property type="evidence" value="ECO:0007669"/>
    <property type="project" value="TreeGrafter"/>
</dbReference>
<keyword evidence="4" id="KW-0472">Membrane</keyword>
<evidence type="ECO:0000313" key="7">
    <source>
        <dbReference type="EnsemblMetazoa" id="XP_019759037.1"/>
    </source>
</evidence>
<dbReference type="EMBL" id="KB740940">
    <property type="protein sequence ID" value="ENN77689.1"/>
    <property type="molecule type" value="Genomic_DNA"/>
</dbReference>
<proteinExistence type="predicted"/>
<dbReference type="InterPro" id="IPR001611">
    <property type="entry name" value="Leu-rich_rpt"/>
</dbReference>
<dbReference type="OMA" id="TFHATIY"/>
<evidence type="ECO:0000313" key="6">
    <source>
        <dbReference type="EMBL" id="ENN77689.1"/>
    </source>
</evidence>
<dbReference type="GO" id="GO:0005615">
    <property type="term" value="C:extracellular space"/>
    <property type="evidence" value="ECO:0007669"/>
    <property type="project" value="TreeGrafter"/>
</dbReference>
<evidence type="ECO:0000256" key="1">
    <source>
        <dbReference type="ARBA" id="ARBA00022614"/>
    </source>
</evidence>
<keyword evidence="1" id="KW-0433">Leucine-rich repeat</keyword>
<dbReference type="SMART" id="SM00369">
    <property type="entry name" value="LRR_TYP"/>
    <property type="match status" value="8"/>
</dbReference>
<dbReference type="PANTHER" id="PTHR24373:SF370">
    <property type="entry name" value="FISH-LIPS, ISOFORM E"/>
    <property type="match status" value="1"/>
</dbReference>